<dbReference type="AlphaFoldDB" id="A0A482VP95"/>
<evidence type="ECO:0000313" key="2">
    <source>
        <dbReference type="Proteomes" id="UP000292052"/>
    </source>
</evidence>
<keyword evidence="2" id="KW-1185">Reference proteome</keyword>
<protein>
    <recommendedName>
        <fullName evidence="3">UDPGT domain containing protein</fullName>
    </recommendedName>
</protein>
<accession>A0A482VP95</accession>
<dbReference type="Proteomes" id="UP000292052">
    <property type="component" value="Unassembled WGS sequence"/>
</dbReference>
<name>A0A482VP95_ASBVE</name>
<reference evidence="1 2" key="1">
    <citation type="submission" date="2017-03" db="EMBL/GenBank/DDBJ databases">
        <title>Genome of the blue death feigning beetle - Asbolus verrucosus.</title>
        <authorList>
            <person name="Rider S.D."/>
        </authorList>
    </citation>
    <scope>NUCLEOTIDE SEQUENCE [LARGE SCALE GENOMIC DNA]</scope>
    <source>
        <strain evidence="1">Butters</strain>
        <tissue evidence="1">Head and leg muscle</tissue>
    </source>
</reference>
<gene>
    <name evidence="1" type="ORF">BDFB_009159</name>
</gene>
<dbReference type="OrthoDB" id="6776770at2759"/>
<comment type="caution">
    <text evidence="1">The sequence shown here is derived from an EMBL/GenBank/DDBJ whole genome shotgun (WGS) entry which is preliminary data.</text>
</comment>
<organism evidence="1 2">
    <name type="scientific">Asbolus verrucosus</name>
    <name type="common">Desert ironclad beetle</name>
    <dbReference type="NCBI Taxonomy" id="1661398"/>
    <lineage>
        <taxon>Eukaryota</taxon>
        <taxon>Metazoa</taxon>
        <taxon>Ecdysozoa</taxon>
        <taxon>Arthropoda</taxon>
        <taxon>Hexapoda</taxon>
        <taxon>Insecta</taxon>
        <taxon>Pterygota</taxon>
        <taxon>Neoptera</taxon>
        <taxon>Endopterygota</taxon>
        <taxon>Coleoptera</taxon>
        <taxon>Polyphaga</taxon>
        <taxon>Cucujiformia</taxon>
        <taxon>Tenebrionidae</taxon>
        <taxon>Pimeliinae</taxon>
        <taxon>Asbolus</taxon>
    </lineage>
</organism>
<dbReference type="SUPFAM" id="SSF53756">
    <property type="entry name" value="UDP-Glycosyltransferase/glycogen phosphorylase"/>
    <property type="match status" value="1"/>
</dbReference>
<feature type="non-terminal residue" evidence="1">
    <location>
        <position position="90"/>
    </location>
</feature>
<sequence>MDAQVKATNILGIFPVPSTSHFVMFERLFKSLAEKGHNVDIATHFPSKQPPSSDFSHYDIVHFMVKICGVDACEATLKSQVLQNLKATKK</sequence>
<evidence type="ECO:0008006" key="3">
    <source>
        <dbReference type="Google" id="ProtNLM"/>
    </source>
</evidence>
<dbReference type="EMBL" id="QDEB01077471">
    <property type="protein sequence ID" value="RZC34702.1"/>
    <property type="molecule type" value="Genomic_DNA"/>
</dbReference>
<proteinExistence type="predicted"/>
<evidence type="ECO:0000313" key="1">
    <source>
        <dbReference type="EMBL" id="RZC34702.1"/>
    </source>
</evidence>